<evidence type="ECO:0000313" key="2">
    <source>
        <dbReference type="EMBL" id="OBZ71729.1"/>
    </source>
</evidence>
<keyword evidence="3" id="KW-1185">Reference proteome</keyword>
<reference evidence="2 3" key="1">
    <citation type="submission" date="2016-03" db="EMBL/GenBank/DDBJ databases">
        <title>Whole genome sequencing of Grifola frondosa 9006-11.</title>
        <authorList>
            <person name="Min B."/>
            <person name="Park H."/>
            <person name="Kim J.-G."/>
            <person name="Cho H."/>
            <person name="Oh Y.-L."/>
            <person name="Kong W.-S."/>
            <person name="Choi I.-G."/>
        </authorList>
    </citation>
    <scope>NUCLEOTIDE SEQUENCE [LARGE SCALE GENOMIC DNA]</scope>
    <source>
        <strain evidence="2 3">9006-11</strain>
    </source>
</reference>
<dbReference type="EMBL" id="LUGG01000011">
    <property type="protein sequence ID" value="OBZ71729.1"/>
    <property type="molecule type" value="Genomic_DNA"/>
</dbReference>
<dbReference type="AlphaFoldDB" id="A0A1C7M5T6"/>
<dbReference type="Pfam" id="PF02992">
    <property type="entry name" value="Transposase_21"/>
    <property type="match status" value="1"/>
</dbReference>
<dbReference type="Proteomes" id="UP000092993">
    <property type="component" value="Unassembled WGS sequence"/>
</dbReference>
<evidence type="ECO:0000256" key="1">
    <source>
        <dbReference type="SAM" id="MobiDB-lite"/>
    </source>
</evidence>
<dbReference type="OrthoDB" id="3261594at2759"/>
<dbReference type="OMA" id="SAWAMEY"/>
<comment type="caution">
    <text evidence="2">The sequence shown here is derived from an EMBL/GenBank/DDBJ whole genome shotgun (WGS) entry which is preliminary data.</text>
</comment>
<organism evidence="2 3">
    <name type="scientific">Grifola frondosa</name>
    <name type="common">Maitake</name>
    <name type="synonym">Polyporus frondosus</name>
    <dbReference type="NCBI Taxonomy" id="5627"/>
    <lineage>
        <taxon>Eukaryota</taxon>
        <taxon>Fungi</taxon>
        <taxon>Dikarya</taxon>
        <taxon>Basidiomycota</taxon>
        <taxon>Agaricomycotina</taxon>
        <taxon>Agaricomycetes</taxon>
        <taxon>Polyporales</taxon>
        <taxon>Grifolaceae</taxon>
        <taxon>Grifola</taxon>
    </lineage>
</organism>
<feature type="compositionally biased region" description="Low complexity" evidence="1">
    <location>
        <begin position="117"/>
        <end position="139"/>
    </location>
</feature>
<dbReference type="STRING" id="5627.A0A1C7M5T6"/>
<dbReference type="InterPro" id="IPR004242">
    <property type="entry name" value="Transposase_21"/>
</dbReference>
<feature type="region of interest" description="Disordered" evidence="1">
    <location>
        <begin position="85"/>
        <end position="175"/>
    </location>
</feature>
<feature type="region of interest" description="Disordered" evidence="1">
    <location>
        <begin position="27"/>
        <end position="70"/>
    </location>
</feature>
<accession>A0A1C7M5T6</accession>
<evidence type="ECO:0000313" key="3">
    <source>
        <dbReference type="Proteomes" id="UP000092993"/>
    </source>
</evidence>
<sequence>MFLPTCVDRLRCVQFNSTKLVFELTGPSSAGHSGGATQGASAHTDAEENESVVEPQHKRRRLDEDDEDSNDLEYIDSDIVSANLQFHNPSPASSSEPSAPGAAANHGAALNHRENHGAAANHGENHGAAANHGENYGAAVNHGENANLGDNANSGEDWIDPGSLAAPAPNEPDVPLVEPELVPKIEDIKTAIEFIKLLRTATLQESGLEPEDLERLCNPPQEPLEIDDPDLLLSLELFLAVSNASRETYNSVRDAIIRRYPTSNIRTYYQVKTKVAELSGVIPLVNDMCTNSCVAFTGAFAALESCPVCDASRYDPIKLTASNGRIKVARQHYYTMPVGSQIQVQFRTAQGASDMAYFHKSMEEVVAQIEANGGLINSFEDITHGSDFYDAYKDGRIGPKDILLMLSIDGAQLYRNKQSDCWIYIWVILNLSPDRRYQKRFVLPGGIIPGPNHPKNLDSFLFPGLHHLSALQLHGLRIWNALENSLYTSKLFLAMVTADGIAMAAMNGLVGHHGAHGCRLQCPLKGRHKPNCPHYYPALLLPHNYTVQGCSHPDVDLSQLPPPSVHEYRRNLGLRREFA</sequence>
<gene>
    <name evidence="2" type="ORF">A0H81_08962</name>
</gene>
<name>A0A1C7M5T6_GRIFR</name>
<proteinExistence type="predicted"/>
<protein>
    <submittedName>
        <fullName evidence="2">Uncharacterized protein</fullName>
    </submittedName>
</protein>
<feature type="compositionally biased region" description="Low complexity" evidence="1">
    <location>
        <begin position="89"/>
        <end position="110"/>
    </location>
</feature>